<dbReference type="OrthoDB" id="1523598at2"/>
<protein>
    <submittedName>
        <fullName evidence="3">DUF3380 domain-containing protein</fullName>
    </submittedName>
</protein>
<feature type="domain" description="N-acetylmuramidase" evidence="2">
    <location>
        <begin position="90"/>
        <end position="270"/>
    </location>
</feature>
<dbReference type="EMBL" id="CP043626">
    <property type="protein sequence ID" value="QEY74092.1"/>
    <property type="molecule type" value="Genomic_DNA"/>
</dbReference>
<dbReference type="Pfam" id="PF11860">
    <property type="entry name" value="Muramidase"/>
    <property type="match status" value="1"/>
</dbReference>
<dbReference type="InterPro" id="IPR036366">
    <property type="entry name" value="PGBDSf"/>
</dbReference>
<dbReference type="Proteomes" id="UP000326659">
    <property type="component" value="Chromosome"/>
</dbReference>
<dbReference type="InterPro" id="IPR036365">
    <property type="entry name" value="PGBD-like_sf"/>
</dbReference>
<reference evidence="3 4" key="1">
    <citation type="submission" date="2019-09" db="EMBL/GenBank/DDBJ databases">
        <title>Prosopis cineraria nodule microbiome.</title>
        <authorList>
            <person name="Chaluvadi S.R."/>
            <person name="Ali R."/>
            <person name="Wang X."/>
        </authorList>
    </citation>
    <scope>NUCLEOTIDE SEQUENCE [LARGE SCALE GENOMIC DNA]</scope>
    <source>
        <strain evidence="3 4">BG1</strain>
    </source>
</reference>
<dbReference type="RefSeq" id="WP_151188606.1">
    <property type="nucleotide sequence ID" value="NZ_CP043626.1"/>
</dbReference>
<sequence length="279" mass="30200">MTQALIHGSRGQAVRTLQQQLIQRGARLAVDGDFGDATEKAVRAFQQSVGMVPDGVAGSKTQAVLAGADPARFLRLKDLQAAATRLGVPLASVLAVNEVESAGAGFLDNGKPAILFERHVMYQRLALPRHPDDDTAALRKYADELAAASPALVNPSPGGYVGGTGEYQRLAQARMIDALAADESTSWGAFQVMGYHAERLGYASVSEFVARMQISEAEHLEAFVRYIEAEPPLLKALKGRKWAEFARRYNGPAYARNLYDVKLERAYARHSEAMGEKAA</sequence>
<evidence type="ECO:0000313" key="4">
    <source>
        <dbReference type="Proteomes" id="UP000326659"/>
    </source>
</evidence>
<evidence type="ECO:0000259" key="2">
    <source>
        <dbReference type="Pfam" id="PF11860"/>
    </source>
</evidence>
<keyword evidence="4" id="KW-1185">Reference proteome</keyword>
<gene>
    <name evidence="3" type="ORF">F1C79_22160</name>
</gene>
<organism evidence="3 4">
    <name type="scientific">Pseudomonas denitrificans</name>
    <dbReference type="NCBI Taxonomy" id="43306"/>
    <lineage>
        <taxon>Bacteria</taxon>
        <taxon>Pseudomonadati</taxon>
        <taxon>Pseudomonadota</taxon>
        <taxon>Gammaproteobacteria</taxon>
        <taxon>Pseudomonadales</taxon>
        <taxon>Pseudomonadaceae</taxon>
        <taxon>Halopseudomonas</taxon>
    </lineage>
</organism>
<dbReference type="AlphaFoldDB" id="A0A9X7R654"/>
<evidence type="ECO:0000313" key="3">
    <source>
        <dbReference type="EMBL" id="QEY74092.1"/>
    </source>
</evidence>
<dbReference type="Gene3D" id="1.10.101.10">
    <property type="entry name" value="PGBD-like superfamily/PGBD"/>
    <property type="match status" value="1"/>
</dbReference>
<proteinExistence type="predicted"/>
<dbReference type="KEGG" id="pden:F1C79_22160"/>
<name>A0A9X7R654_PSEDE</name>
<accession>A0A9X7R654</accession>
<feature type="domain" description="Peptidoglycan binding-like" evidence="1">
    <location>
        <begin position="10"/>
        <end position="65"/>
    </location>
</feature>
<dbReference type="InterPro" id="IPR002477">
    <property type="entry name" value="Peptidoglycan-bd-like"/>
</dbReference>
<dbReference type="InterPro" id="IPR024408">
    <property type="entry name" value="Muramidase"/>
</dbReference>
<evidence type="ECO:0000259" key="1">
    <source>
        <dbReference type="Pfam" id="PF01471"/>
    </source>
</evidence>
<dbReference type="SUPFAM" id="SSF47090">
    <property type="entry name" value="PGBD-like"/>
    <property type="match status" value="1"/>
</dbReference>
<dbReference type="Pfam" id="PF01471">
    <property type="entry name" value="PG_binding_1"/>
    <property type="match status" value="1"/>
</dbReference>